<accession>A0A0F5JHY2</accession>
<dbReference type="Pfam" id="PF12668">
    <property type="entry name" value="DUF3791"/>
    <property type="match status" value="1"/>
</dbReference>
<dbReference type="Proteomes" id="UP000033047">
    <property type="component" value="Unassembled WGS sequence"/>
</dbReference>
<dbReference type="InterPro" id="IPR024269">
    <property type="entry name" value="DUF3791"/>
</dbReference>
<dbReference type="HOGENOM" id="CLU_174021_1_0_10"/>
<evidence type="ECO:0008006" key="3">
    <source>
        <dbReference type="Google" id="ProtNLM"/>
    </source>
</evidence>
<dbReference type="RefSeq" id="WP_009860504.1">
    <property type="nucleotide sequence ID" value="NZ_KQ033912.1"/>
</dbReference>
<dbReference type="STRING" id="927665.HMPREF1535_01699"/>
<dbReference type="AlphaFoldDB" id="A0A0F5JHY2"/>
<gene>
    <name evidence="1" type="ORF">HMPREF1535_01699</name>
</gene>
<organism evidence="1 2">
    <name type="scientific">Parabacteroides goldsteinii DSM 19448 = WAL 12034</name>
    <dbReference type="NCBI Taxonomy" id="927665"/>
    <lineage>
        <taxon>Bacteria</taxon>
        <taxon>Pseudomonadati</taxon>
        <taxon>Bacteroidota</taxon>
        <taxon>Bacteroidia</taxon>
        <taxon>Bacteroidales</taxon>
        <taxon>Tannerellaceae</taxon>
        <taxon>Parabacteroides</taxon>
    </lineage>
</organism>
<comment type="caution">
    <text evidence="1">The sequence shown here is derived from an EMBL/GenBank/DDBJ whole genome shotgun (WGS) entry which is preliminary data.</text>
</comment>
<name>A0A0F5JHY2_9BACT</name>
<proteinExistence type="predicted"/>
<dbReference type="EMBL" id="AQHV01000010">
    <property type="protein sequence ID" value="KKB57047.1"/>
    <property type="molecule type" value="Genomic_DNA"/>
</dbReference>
<dbReference type="GeneID" id="69982952"/>
<reference evidence="1 2" key="1">
    <citation type="submission" date="2013-04" db="EMBL/GenBank/DDBJ databases">
        <title>The Genome Sequence of Parabacteroides goldsteinii DSM 19448.</title>
        <authorList>
            <consortium name="The Broad Institute Genomics Platform"/>
            <person name="Earl A."/>
            <person name="Ward D."/>
            <person name="Feldgarden M."/>
            <person name="Gevers D."/>
            <person name="Martens E."/>
            <person name="Sakamoto M."/>
            <person name="Benno Y."/>
            <person name="Song Y."/>
            <person name="Liu C."/>
            <person name="Lee J."/>
            <person name="Bolanos M."/>
            <person name="Vaisanen M.L."/>
            <person name="Finegold S.M."/>
            <person name="Walker B."/>
            <person name="Young S."/>
            <person name="Zeng Q."/>
            <person name="Gargeya S."/>
            <person name="Fitzgerald M."/>
            <person name="Haas B."/>
            <person name="Abouelleil A."/>
            <person name="Allen A.W."/>
            <person name="Alvarado L."/>
            <person name="Arachchi H.M."/>
            <person name="Berlin A.M."/>
            <person name="Chapman S.B."/>
            <person name="Gainer-Dewar J."/>
            <person name="Goldberg J."/>
            <person name="Griggs A."/>
            <person name="Gujja S."/>
            <person name="Hansen M."/>
            <person name="Howarth C."/>
            <person name="Imamovic A."/>
            <person name="Ireland A."/>
            <person name="Larimer J."/>
            <person name="McCowan C."/>
            <person name="Murphy C."/>
            <person name="Pearson M."/>
            <person name="Poon T.W."/>
            <person name="Priest M."/>
            <person name="Roberts A."/>
            <person name="Saif S."/>
            <person name="Shea T."/>
            <person name="Sisk P."/>
            <person name="Sykes S."/>
            <person name="Wortman J."/>
            <person name="Nusbaum C."/>
            <person name="Birren B."/>
        </authorList>
    </citation>
    <scope>NUCLEOTIDE SEQUENCE [LARGE SCALE GENOMIC DNA]</scope>
    <source>
        <strain evidence="1 2">DSM 19448</strain>
    </source>
</reference>
<sequence length="78" mass="9347">MSDAEYNNMTPRQMEFAVFCVMCVAEELQKPATEIYDLMMQNRVLQDYIVEFYDVLHTQSREYIVEDIINLMKENQIL</sequence>
<evidence type="ECO:0000313" key="1">
    <source>
        <dbReference type="EMBL" id="KKB57047.1"/>
    </source>
</evidence>
<dbReference type="PATRIC" id="fig|927665.4.peg.1739"/>
<protein>
    <recommendedName>
        <fullName evidence="3">DUF3791 domain-containing protein</fullName>
    </recommendedName>
</protein>
<evidence type="ECO:0000313" key="2">
    <source>
        <dbReference type="Proteomes" id="UP000033047"/>
    </source>
</evidence>